<gene>
    <name evidence="6" type="ORF">C7M84_002586</name>
</gene>
<dbReference type="InterPro" id="IPR016024">
    <property type="entry name" value="ARM-type_fold"/>
</dbReference>
<comment type="caution">
    <text evidence="6">The sequence shown here is derived from an EMBL/GenBank/DDBJ whole genome shotgun (WGS) entry which is preliminary data.</text>
</comment>
<evidence type="ECO:0000256" key="3">
    <source>
        <dbReference type="ARBA" id="ARBA00022917"/>
    </source>
</evidence>
<evidence type="ECO:0000256" key="2">
    <source>
        <dbReference type="ARBA" id="ARBA00022540"/>
    </source>
</evidence>
<dbReference type="PANTHER" id="PTHR23253">
    <property type="entry name" value="EUKARYOTIC TRANSLATION INITIATION FACTOR 4 GAMMA"/>
    <property type="match status" value="1"/>
</dbReference>
<dbReference type="SUPFAM" id="SSF48371">
    <property type="entry name" value="ARM repeat"/>
    <property type="match status" value="1"/>
</dbReference>
<keyword evidence="3" id="KW-0648">Protein biosynthesis</keyword>
<sequence>MKTRQKDPKREPFISHFLSLHCKQTRISSHRNLRSFTGRKQPIGKMPEGPSMTIDNGSDSPPSLRRCDNPWKRNAQHGQSEVYRRMLGILNRVTEQSLTILLEQAQELPLSDPDHLPHVLALLLDKAQDEPLFAPIYARMCRDLAARVGIQDDLTAACESHFTESYNLLLQYADILEGPISSQVIHEEILARKKFVGHLKFMSELHKVGVMSSNQVVAMAETLLEHGDDRSLEGLCRLLSFSGLALSRTNERAVYSFLIS</sequence>
<dbReference type="GO" id="GO:0003729">
    <property type="term" value="F:mRNA binding"/>
    <property type="evidence" value="ECO:0007669"/>
    <property type="project" value="TreeGrafter"/>
</dbReference>
<evidence type="ECO:0000256" key="1">
    <source>
        <dbReference type="ARBA" id="ARBA00005775"/>
    </source>
</evidence>
<dbReference type="Gene3D" id="1.25.40.180">
    <property type="match status" value="1"/>
</dbReference>
<organism evidence="6 7">
    <name type="scientific">Penaeus vannamei</name>
    <name type="common">Whiteleg shrimp</name>
    <name type="synonym">Litopenaeus vannamei</name>
    <dbReference type="NCBI Taxonomy" id="6689"/>
    <lineage>
        <taxon>Eukaryota</taxon>
        <taxon>Metazoa</taxon>
        <taxon>Ecdysozoa</taxon>
        <taxon>Arthropoda</taxon>
        <taxon>Crustacea</taxon>
        <taxon>Multicrustacea</taxon>
        <taxon>Malacostraca</taxon>
        <taxon>Eumalacostraca</taxon>
        <taxon>Eucarida</taxon>
        <taxon>Decapoda</taxon>
        <taxon>Dendrobranchiata</taxon>
        <taxon>Penaeoidea</taxon>
        <taxon>Penaeidae</taxon>
        <taxon>Penaeus</taxon>
    </lineage>
</organism>
<accession>A0A3R7SWJ5</accession>
<dbReference type="GO" id="GO:0016281">
    <property type="term" value="C:eukaryotic translation initiation factor 4F complex"/>
    <property type="evidence" value="ECO:0007669"/>
    <property type="project" value="TreeGrafter"/>
</dbReference>
<dbReference type="STRING" id="6689.A0A3R7SWJ5"/>
<feature type="domain" description="MIF4G" evidence="5">
    <location>
        <begin position="84"/>
        <end position="243"/>
    </location>
</feature>
<dbReference type="AlphaFoldDB" id="A0A3R7SWJ5"/>
<evidence type="ECO:0000313" key="6">
    <source>
        <dbReference type="EMBL" id="ROT78712.1"/>
    </source>
</evidence>
<evidence type="ECO:0000313" key="7">
    <source>
        <dbReference type="Proteomes" id="UP000283509"/>
    </source>
</evidence>
<dbReference type="EMBL" id="QCYY01001345">
    <property type="protein sequence ID" value="ROT78712.1"/>
    <property type="molecule type" value="Genomic_DNA"/>
</dbReference>
<feature type="region of interest" description="Disordered" evidence="4">
    <location>
        <begin position="37"/>
        <end position="72"/>
    </location>
</feature>
<evidence type="ECO:0000256" key="4">
    <source>
        <dbReference type="SAM" id="MobiDB-lite"/>
    </source>
</evidence>
<keyword evidence="2 6" id="KW-0396">Initiation factor</keyword>
<proteinExistence type="inferred from homology"/>
<reference evidence="6 7" key="1">
    <citation type="submission" date="2018-04" db="EMBL/GenBank/DDBJ databases">
        <authorList>
            <person name="Zhang X."/>
            <person name="Yuan J."/>
            <person name="Li F."/>
            <person name="Xiang J."/>
        </authorList>
    </citation>
    <scope>NUCLEOTIDE SEQUENCE [LARGE SCALE GENOMIC DNA]</scope>
    <source>
        <tissue evidence="6">Muscle</tissue>
    </source>
</reference>
<dbReference type="Pfam" id="PF02854">
    <property type="entry name" value="MIF4G"/>
    <property type="match status" value="1"/>
</dbReference>
<comment type="similarity">
    <text evidence="1">Belongs to the eukaryotic initiation factor 4G family.</text>
</comment>
<dbReference type="InterPro" id="IPR003890">
    <property type="entry name" value="MIF4G-like_typ-3"/>
</dbReference>
<dbReference type="GO" id="GO:0003743">
    <property type="term" value="F:translation initiation factor activity"/>
    <property type="evidence" value="ECO:0007669"/>
    <property type="project" value="UniProtKB-KW"/>
</dbReference>
<name>A0A3R7SWJ5_PENVA</name>
<evidence type="ECO:0000259" key="5">
    <source>
        <dbReference type="Pfam" id="PF02854"/>
    </source>
</evidence>
<protein>
    <submittedName>
        <fullName evidence="6">Eukaryotic translation initiation factor 4 gamma 3</fullName>
    </submittedName>
</protein>
<reference evidence="6 7" key="2">
    <citation type="submission" date="2019-01" db="EMBL/GenBank/DDBJ databases">
        <title>The decoding of complex shrimp genome reveals the adaptation for benthos swimmer, frequently molting mechanism and breeding impact on genome.</title>
        <authorList>
            <person name="Sun Y."/>
            <person name="Gao Y."/>
            <person name="Yu Y."/>
        </authorList>
    </citation>
    <scope>NUCLEOTIDE SEQUENCE [LARGE SCALE GENOMIC DNA]</scope>
    <source>
        <tissue evidence="6">Muscle</tissue>
    </source>
</reference>
<dbReference type="PANTHER" id="PTHR23253:SF9">
    <property type="entry name" value="EUKARYOTIC TRANSLATION INITIATION FACTOR 4 GAMMA 2"/>
    <property type="match status" value="1"/>
</dbReference>
<dbReference type="Proteomes" id="UP000283509">
    <property type="component" value="Unassembled WGS sequence"/>
</dbReference>
<keyword evidence="7" id="KW-1185">Reference proteome</keyword>